<keyword evidence="2" id="KW-1185">Reference proteome</keyword>
<protein>
    <recommendedName>
        <fullName evidence="3">F-box domain-containing protein</fullName>
    </recommendedName>
</protein>
<proteinExistence type="predicted"/>
<dbReference type="AlphaFoldDB" id="A0A1Y2GWK8"/>
<dbReference type="EMBL" id="MCFF01000006">
    <property type="protein sequence ID" value="ORZ26657.1"/>
    <property type="molecule type" value="Genomic_DNA"/>
</dbReference>
<dbReference type="GeneID" id="33570380"/>
<dbReference type="InParanoid" id="A0A1Y2GWK8"/>
<evidence type="ECO:0000313" key="2">
    <source>
        <dbReference type="Proteomes" id="UP000193648"/>
    </source>
</evidence>
<dbReference type="InterPro" id="IPR032675">
    <property type="entry name" value="LRR_dom_sf"/>
</dbReference>
<evidence type="ECO:0008006" key="3">
    <source>
        <dbReference type="Google" id="ProtNLM"/>
    </source>
</evidence>
<organism evidence="1 2">
    <name type="scientific">Lobosporangium transversale</name>
    <dbReference type="NCBI Taxonomy" id="64571"/>
    <lineage>
        <taxon>Eukaryota</taxon>
        <taxon>Fungi</taxon>
        <taxon>Fungi incertae sedis</taxon>
        <taxon>Mucoromycota</taxon>
        <taxon>Mortierellomycotina</taxon>
        <taxon>Mortierellomycetes</taxon>
        <taxon>Mortierellales</taxon>
        <taxon>Mortierellaceae</taxon>
        <taxon>Lobosporangium</taxon>
    </lineage>
</organism>
<dbReference type="Proteomes" id="UP000193648">
    <property type="component" value="Unassembled WGS sequence"/>
</dbReference>
<dbReference type="Gene3D" id="3.80.10.10">
    <property type="entry name" value="Ribonuclease Inhibitor"/>
    <property type="match status" value="1"/>
</dbReference>
<dbReference type="OrthoDB" id="2448150at2759"/>
<name>A0A1Y2GWK8_9FUNG</name>
<dbReference type="RefSeq" id="XP_021884420.1">
    <property type="nucleotide sequence ID" value="XM_022028537.1"/>
</dbReference>
<gene>
    <name evidence="1" type="ORF">BCR41DRAFT_393267</name>
</gene>
<accession>A0A1Y2GWK8</accession>
<dbReference type="SUPFAM" id="SSF52047">
    <property type="entry name" value="RNI-like"/>
    <property type="match status" value="1"/>
</dbReference>
<evidence type="ECO:0000313" key="1">
    <source>
        <dbReference type="EMBL" id="ORZ26657.1"/>
    </source>
</evidence>
<sequence>MEVENNPSADIHELHPRGSNVWLYVYQAVHPNHSLKCMKNQNRLKFASLNTWKDVKILDFKVLTDPPEDYPNTFGKVKAVYKSCANIIPVMSRHTRRLVMASIASLNELGPACVNLVQFTHIPASWMCYDWRVFSPIDYMDSIIALEPHAAEILSGLIRRNPKLTSVCLQLPAAYNNVLGIVDALGALPYLKTLGISGETGLITDFNHTSSVVHRVIERCQSLKTLVVGGNICGFIPAPTTAAHGPAKENVILNHSLETLDLGGTIPRDCPDLASLIWKCTRLKNLILTSGSTPKMFLDLADTFSLRCTHLSAVTLEYCKLEHESFSKLLESFLRLHHLKLSYCSGFKASMMIGPYGLRSLMYLDTLVFDFDPRDSAGIHEAATMLAVLPGNMDYIKGPYMEWRRPRL</sequence>
<reference evidence="1 2" key="1">
    <citation type="submission" date="2016-07" db="EMBL/GenBank/DDBJ databases">
        <title>Pervasive Adenine N6-methylation of Active Genes in Fungi.</title>
        <authorList>
            <consortium name="DOE Joint Genome Institute"/>
            <person name="Mondo S.J."/>
            <person name="Dannebaum R.O."/>
            <person name="Kuo R.C."/>
            <person name="Labutti K."/>
            <person name="Haridas S."/>
            <person name="Kuo A."/>
            <person name="Salamov A."/>
            <person name="Ahrendt S.R."/>
            <person name="Lipzen A."/>
            <person name="Sullivan W."/>
            <person name="Andreopoulos W.B."/>
            <person name="Clum A."/>
            <person name="Lindquist E."/>
            <person name="Daum C."/>
            <person name="Ramamoorthy G.K."/>
            <person name="Gryganskyi A."/>
            <person name="Culley D."/>
            <person name="Magnuson J.K."/>
            <person name="James T.Y."/>
            <person name="O'Malley M.A."/>
            <person name="Stajich J.E."/>
            <person name="Spatafora J.W."/>
            <person name="Visel A."/>
            <person name="Grigoriev I.V."/>
        </authorList>
    </citation>
    <scope>NUCLEOTIDE SEQUENCE [LARGE SCALE GENOMIC DNA]</scope>
    <source>
        <strain evidence="1 2">NRRL 3116</strain>
    </source>
</reference>
<comment type="caution">
    <text evidence="1">The sequence shown here is derived from an EMBL/GenBank/DDBJ whole genome shotgun (WGS) entry which is preliminary data.</text>
</comment>